<name>A0A6I4TTK2_9SPHN</name>
<dbReference type="Proteomes" id="UP000469430">
    <property type="component" value="Unassembled WGS sequence"/>
</dbReference>
<dbReference type="Gene3D" id="2.40.170.20">
    <property type="entry name" value="TonB-dependent receptor, beta-barrel domain"/>
    <property type="match status" value="1"/>
</dbReference>
<gene>
    <name evidence="13" type="ORF">GRI97_09975</name>
</gene>
<evidence type="ECO:0000256" key="8">
    <source>
        <dbReference type="PROSITE-ProRule" id="PRU01360"/>
    </source>
</evidence>
<evidence type="ECO:0000256" key="4">
    <source>
        <dbReference type="ARBA" id="ARBA00022692"/>
    </source>
</evidence>
<dbReference type="InterPro" id="IPR012910">
    <property type="entry name" value="Plug_dom"/>
</dbReference>
<organism evidence="13 14">
    <name type="scientific">Croceibacterium xixiisoli</name>
    <dbReference type="NCBI Taxonomy" id="1476466"/>
    <lineage>
        <taxon>Bacteria</taxon>
        <taxon>Pseudomonadati</taxon>
        <taxon>Pseudomonadota</taxon>
        <taxon>Alphaproteobacteria</taxon>
        <taxon>Sphingomonadales</taxon>
        <taxon>Erythrobacteraceae</taxon>
        <taxon>Croceibacterium</taxon>
    </lineage>
</organism>
<dbReference type="PANTHER" id="PTHR47234">
    <property type="match status" value="1"/>
</dbReference>
<evidence type="ECO:0000259" key="12">
    <source>
        <dbReference type="Pfam" id="PF07715"/>
    </source>
</evidence>
<evidence type="ECO:0000256" key="7">
    <source>
        <dbReference type="ARBA" id="ARBA00023237"/>
    </source>
</evidence>
<feature type="signal peptide" evidence="10">
    <location>
        <begin position="1"/>
        <end position="34"/>
    </location>
</feature>
<evidence type="ECO:0000256" key="6">
    <source>
        <dbReference type="ARBA" id="ARBA00023136"/>
    </source>
</evidence>
<dbReference type="Pfam" id="PF00593">
    <property type="entry name" value="TonB_dep_Rec_b-barrel"/>
    <property type="match status" value="1"/>
</dbReference>
<evidence type="ECO:0000256" key="9">
    <source>
        <dbReference type="RuleBase" id="RU003357"/>
    </source>
</evidence>
<comment type="caution">
    <text evidence="13">The sequence shown here is derived from an EMBL/GenBank/DDBJ whole genome shotgun (WGS) entry which is preliminary data.</text>
</comment>
<dbReference type="AlphaFoldDB" id="A0A6I4TTK2"/>
<dbReference type="InterPro" id="IPR000531">
    <property type="entry name" value="Beta-barrel_TonB"/>
</dbReference>
<feature type="domain" description="TonB-dependent receptor plug" evidence="12">
    <location>
        <begin position="80"/>
        <end position="199"/>
    </location>
</feature>
<dbReference type="SUPFAM" id="SSF56935">
    <property type="entry name" value="Porins"/>
    <property type="match status" value="1"/>
</dbReference>
<evidence type="ECO:0000256" key="10">
    <source>
        <dbReference type="SAM" id="SignalP"/>
    </source>
</evidence>
<evidence type="ECO:0000313" key="14">
    <source>
        <dbReference type="Proteomes" id="UP000469430"/>
    </source>
</evidence>
<reference evidence="13 14" key="1">
    <citation type="submission" date="2019-12" db="EMBL/GenBank/DDBJ databases">
        <title>Genomic-based taxomic classification of the family Erythrobacteraceae.</title>
        <authorList>
            <person name="Xu L."/>
        </authorList>
    </citation>
    <scope>NUCLEOTIDE SEQUENCE [LARGE SCALE GENOMIC DNA]</scope>
    <source>
        <strain evidence="13 14">S36</strain>
    </source>
</reference>
<evidence type="ECO:0000256" key="2">
    <source>
        <dbReference type="ARBA" id="ARBA00022448"/>
    </source>
</evidence>
<dbReference type="InterPro" id="IPR037066">
    <property type="entry name" value="Plug_dom_sf"/>
</dbReference>
<dbReference type="InterPro" id="IPR039426">
    <property type="entry name" value="TonB-dep_rcpt-like"/>
</dbReference>
<feature type="chain" id="PRO_5026357168" evidence="10">
    <location>
        <begin position="35"/>
        <end position="852"/>
    </location>
</feature>
<keyword evidence="4 8" id="KW-0812">Transmembrane</keyword>
<dbReference type="GO" id="GO:0009279">
    <property type="term" value="C:cell outer membrane"/>
    <property type="evidence" value="ECO:0007669"/>
    <property type="project" value="UniProtKB-SubCell"/>
</dbReference>
<comment type="subcellular location">
    <subcellularLocation>
        <location evidence="1 8">Cell outer membrane</location>
        <topology evidence="1 8">Multi-pass membrane protein</topology>
    </subcellularLocation>
</comment>
<comment type="similarity">
    <text evidence="8 9">Belongs to the TonB-dependent receptor family.</text>
</comment>
<dbReference type="Gene3D" id="2.170.130.10">
    <property type="entry name" value="TonB-dependent receptor, plug domain"/>
    <property type="match status" value="1"/>
</dbReference>
<dbReference type="PROSITE" id="PS52016">
    <property type="entry name" value="TONB_DEPENDENT_REC_3"/>
    <property type="match status" value="1"/>
</dbReference>
<proteinExistence type="inferred from homology"/>
<dbReference type="EMBL" id="WTYJ01000002">
    <property type="protein sequence ID" value="MXO99316.1"/>
    <property type="molecule type" value="Genomic_DNA"/>
</dbReference>
<evidence type="ECO:0000259" key="11">
    <source>
        <dbReference type="Pfam" id="PF00593"/>
    </source>
</evidence>
<keyword evidence="2 8" id="KW-0813">Transport</keyword>
<keyword evidence="13" id="KW-0675">Receptor</keyword>
<dbReference type="Pfam" id="PF07715">
    <property type="entry name" value="Plug"/>
    <property type="match status" value="1"/>
</dbReference>
<accession>A0A6I4TTK2</accession>
<evidence type="ECO:0000256" key="3">
    <source>
        <dbReference type="ARBA" id="ARBA00022452"/>
    </source>
</evidence>
<protein>
    <submittedName>
        <fullName evidence="13">TonB-dependent receptor</fullName>
    </submittedName>
</protein>
<evidence type="ECO:0000256" key="1">
    <source>
        <dbReference type="ARBA" id="ARBA00004571"/>
    </source>
</evidence>
<feature type="domain" description="TonB-dependent receptor-like beta-barrel" evidence="11">
    <location>
        <begin position="316"/>
        <end position="811"/>
    </location>
</feature>
<dbReference type="PANTHER" id="PTHR47234:SF3">
    <property type="entry name" value="SECRETIN_TONB SHORT N-TERMINAL DOMAIN-CONTAINING PROTEIN"/>
    <property type="match status" value="1"/>
</dbReference>
<keyword evidence="3 8" id="KW-1134">Transmembrane beta strand</keyword>
<keyword evidence="14" id="KW-1185">Reference proteome</keyword>
<keyword evidence="10" id="KW-0732">Signal</keyword>
<keyword evidence="5 9" id="KW-0798">TonB box</keyword>
<keyword evidence="7 8" id="KW-0998">Cell outer membrane</keyword>
<dbReference type="InterPro" id="IPR036942">
    <property type="entry name" value="Beta-barrel_TonB_sf"/>
</dbReference>
<evidence type="ECO:0000313" key="13">
    <source>
        <dbReference type="EMBL" id="MXO99316.1"/>
    </source>
</evidence>
<keyword evidence="6 8" id="KW-0472">Membrane</keyword>
<sequence>MTMAYFRTKIRSGARSGIGLAALLAGLSALPAHAADTAEAAAETADAAAEAADDASAAADDSREDGIFVVGTRRGTRVLEAASLIDLVSREELDQGGAITLQQSLFRISPSFNFPQGSAARVGGGATRSASLRGQNPDLTLVLVNGKRRHGSVATGGTFPYGGAGYADINAIPLAAISRVEVLLDGASAQYGSDAIAGVLNLGLRENDSGGGLTATLGTYKKGDGETGALSGWIGTSLGGRGFLNVSADYSRRGSTDRSGPDIRPRYFRIADDGSLLPTNSTAGTADPREPYGRDRVGQWGNGQVEHLAVLANFGYDLTDQLQAYGWVNYANTNTRSWVNPQVPSSPSNIRAIFPDGFQVVGEYYDDNYSAVGGLKYDAGASGRFDLSLIYGRHARDTHNFNLVSPSYGLDSKTDLYSGQVTAEQFTSALDYDLDIDAGLARPIALQAGIAFRHERWWISKIGEEQSWNHGGVPILDGSQAGQPAGWGGTEQGNAPWDVTSGNRQVFSGYIGADFHLTDKLLVEITGRGEHYSDFGWTATGKFSARYDISPALALRGTVSNGYHAPSVGQLAYQSSGYAGTWNHSGITPEPNRTRQVTPGSTVARALGGGPLEPEKALNISAGFVLRPIENASLTVDVYQIDVDNRIVTTQALTGAVVEAATAAAGIPDYKSITFFTNGLDTRTRGVDTLARYGISLGQDASLDLSGGFSLYDTTVQRVRANTVSSVALFQRNVILNPELGTPEYKIVLGADLTVGKFSASLNQLFYGKYTYVHPTNAANDEVYGAKGYTNIEATYRLTDSTRVTVGANNVFDTYPAQFIAANQVNGINRYSFIHPEGANGAYYYARLAVDF</sequence>
<evidence type="ECO:0000256" key="5">
    <source>
        <dbReference type="ARBA" id="ARBA00023077"/>
    </source>
</evidence>